<evidence type="ECO:0000313" key="2">
    <source>
        <dbReference type="Proteomes" id="UP000789739"/>
    </source>
</evidence>
<evidence type="ECO:0000313" key="1">
    <source>
        <dbReference type="EMBL" id="CAG8494608.1"/>
    </source>
</evidence>
<accession>A0A9N8WQE7</accession>
<organism evidence="1 2">
    <name type="scientific">Paraglomus brasilianum</name>
    <dbReference type="NCBI Taxonomy" id="144538"/>
    <lineage>
        <taxon>Eukaryota</taxon>
        <taxon>Fungi</taxon>
        <taxon>Fungi incertae sedis</taxon>
        <taxon>Mucoromycota</taxon>
        <taxon>Glomeromycotina</taxon>
        <taxon>Glomeromycetes</taxon>
        <taxon>Paraglomerales</taxon>
        <taxon>Paraglomeraceae</taxon>
        <taxon>Paraglomus</taxon>
    </lineage>
</organism>
<protein>
    <submittedName>
        <fullName evidence="1">782_t:CDS:1</fullName>
    </submittedName>
</protein>
<proteinExistence type="predicted"/>
<reference evidence="1" key="1">
    <citation type="submission" date="2021-06" db="EMBL/GenBank/DDBJ databases">
        <authorList>
            <person name="Kallberg Y."/>
            <person name="Tangrot J."/>
            <person name="Rosling A."/>
        </authorList>
    </citation>
    <scope>NUCLEOTIDE SEQUENCE</scope>
    <source>
        <strain evidence="1">BR232B</strain>
    </source>
</reference>
<dbReference type="EMBL" id="CAJVPI010000173">
    <property type="protein sequence ID" value="CAG8494608.1"/>
    <property type="molecule type" value="Genomic_DNA"/>
</dbReference>
<dbReference type="Proteomes" id="UP000789739">
    <property type="component" value="Unassembled WGS sequence"/>
</dbReference>
<gene>
    <name evidence="1" type="ORF">PBRASI_LOCUS2287</name>
</gene>
<keyword evidence="2" id="KW-1185">Reference proteome</keyword>
<sequence length="189" mass="21868">MYPNHEDFYIYSDNNGSFSCTPNHIYYFVRHFSNHTIYDIGLNNEPVENSETNTTVSTNNATIRTHHSSESDKAELDIIGGEIWAVRGDCTVRFELPSSENEIRNIIRVWRRRGKGKKHVNPFMVYRALLSKNLDYKKREFRNGGFQCYISEFASKTWKGKTDSAKKAIENLAAEINKYIEAANIRSTL</sequence>
<name>A0A9N8WQE7_9GLOM</name>
<dbReference type="AlphaFoldDB" id="A0A9N8WQE7"/>
<dbReference type="OrthoDB" id="10446022at2759"/>
<comment type="caution">
    <text evidence="1">The sequence shown here is derived from an EMBL/GenBank/DDBJ whole genome shotgun (WGS) entry which is preliminary data.</text>
</comment>